<comment type="caution">
    <text evidence="4">The sequence shown here is derived from an EMBL/GenBank/DDBJ whole genome shotgun (WGS) entry which is preliminary data.</text>
</comment>
<keyword evidence="5" id="KW-1185">Reference proteome</keyword>
<dbReference type="RefSeq" id="WP_377282502.1">
    <property type="nucleotide sequence ID" value="NZ_JBHRSI010000007.1"/>
</dbReference>
<name>A0ABW4MZ19_9CAUL</name>
<evidence type="ECO:0000313" key="4">
    <source>
        <dbReference type="EMBL" id="MFD1782974.1"/>
    </source>
</evidence>
<accession>A0ABW4MZ19</accession>
<sequence>MRQLRLPVASAVLLLGLAACGPQPREQDAGAPAAEAPAPEPAAAAAPASMPAADYVATAGVADLYEIEAARIAEGRSQNDEVKALAKMLAAEHAKSAEDLKAAVSQSGQNLAIPAALPPDRQAQVEALNAATPTDFDAVWLTQQVQAHEQALTLHQRYAQNGEAPALKAFAAATAPVIQRHLDQVRQLRDRTISAPSAAAPAPGSPPAAAVQPAPGPAPAAAPATPATPPPKAGPAPAPK</sequence>
<feature type="domain" description="DUF4142" evidence="3">
    <location>
        <begin position="53"/>
        <end position="188"/>
    </location>
</feature>
<dbReference type="Gene3D" id="1.20.1260.10">
    <property type="match status" value="1"/>
</dbReference>
<gene>
    <name evidence="4" type="ORF">ACFSC0_06175</name>
</gene>
<feature type="chain" id="PRO_5047187388" evidence="2">
    <location>
        <begin position="22"/>
        <end position="240"/>
    </location>
</feature>
<feature type="signal peptide" evidence="2">
    <location>
        <begin position="1"/>
        <end position="21"/>
    </location>
</feature>
<keyword evidence="2" id="KW-0732">Signal</keyword>
<evidence type="ECO:0000256" key="2">
    <source>
        <dbReference type="SAM" id="SignalP"/>
    </source>
</evidence>
<evidence type="ECO:0000313" key="5">
    <source>
        <dbReference type="Proteomes" id="UP001597237"/>
    </source>
</evidence>
<proteinExistence type="predicted"/>
<dbReference type="PANTHER" id="PTHR38593">
    <property type="entry name" value="BLR2558 PROTEIN"/>
    <property type="match status" value="1"/>
</dbReference>
<evidence type="ECO:0000256" key="1">
    <source>
        <dbReference type="SAM" id="MobiDB-lite"/>
    </source>
</evidence>
<dbReference type="InterPro" id="IPR012347">
    <property type="entry name" value="Ferritin-like"/>
</dbReference>
<reference evidence="5" key="1">
    <citation type="journal article" date="2019" name="Int. J. Syst. Evol. Microbiol.">
        <title>The Global Catalogue of Microorganisms (GCM) 10K type strain sequencing project: providing services to taxonomists for standard genome sequencing and annotation.</title>
        <authorList>
            <consortium name="The Broad Institute Genomics Platform"/>
            <consortium name="The Broad Institute Genome Sequencing Center for Infectious Disease"/>
            <person name="Wu L."/>
            <person name="Ma J."/>
        </authorList>
    </citation>
    <scope>NUCLEOTIDE SEQUENCE [LARGE SCALE GENOMIC DNA]</scope>
    <source>
        <strain evidence="5">DFY28</strain>
    </source>
</reference>
<organism evidence="4 5">
    <name type="scientific">Phenylobacterium terrae</name>
    <dbReference type="NCBI Taxonomy" id="2665495"/>
    <lineage>
        <taxon>Bacteria</taxon>
        <taxon>Pseudomonadati</taxon>
        <taxon>Pseudomonadota</taxon>
        <taxon>Alphaproteobacteria</taxon>
        <taxon>Caulobacterales</taxon>
        <taxon>Caulobacteraceae</taxon>
        <taxon>Phenylobacterium</taxon>
    </lineage>
</organism>
<feature type="region of interest" description="Disordered" evidence="1">
    <location>
        <begin position="24"/>
        <end position="49"/>
    </location>
</feature>
<feature type="region of interest" description="Disordered" evidence="1">
    <location>
        <begin position="193"/>
        <end position="240"/>
    </location>
</feature>
<feature type="compositionally biased region" description="Low complexity" evidence="1">
    <location>
        <begin position="194"/>
        <end position="213"/>
    </location>
</feature>
<dbReference type="EMBL" id="JBHUEY010000001">
    <property type="protein sequence ID" value="MFD1782974.1"/>
    <property type="molecule type" value="Genomic_DNA"/>
</dbReference>
<dbReference type="Pfam" id="PF13628">
    <property type="entry name" value="DUF4142"/>
    <property type="match status" value="1"/>
</dbReference>
<evidence type="ECO:0000259" key="3">
    <source>
        <dbReference type="Pfam" id="PF13628"/>
    </source>
</evidence>
<dbReference type="PANTHER" id="PTHR38593:SF1">
    <property type="entry name" value="BLR2558 PROTEIN"/>
    <property type="match status" value="1"/>
</dbReference>
<dbReference type="PROSITE" id="PS51257">
    <property type="entry name" value="PROKAR_LIPOPROTEIN"/>
    <property type="match status" value="1"/>
</dbReference>
<dbReference type="InterPro" id="IPR025419">
    <property type="entry name" value="DUF4142"/>
</dbReference>
<protein>
    <submittedName>
        <fullName evidence="4">DUF4142 domain-containing protein</fullName>
    </submittedName>
</protein>
<dbReference type="Proteomes" id="UP001597237">
    <property type="component" value="Unassembled WGS sequence"/>
</dbReference>
<feature type="compositionally biased region" description="Low complexity" evidence="1">
    <location>
        <begin position="29"/>
        <end position="49"/>
    </location>
</feature>
<feature type="compositionally biased region" description="Pro residues" evidence="1">
    <location>
        <begin position="214"/>
        <end position="240"/>
    </location>
</feature>